<organism evidence="3 4">
    <name type="scientific">Blomia tropicalis</name>
    <name type="common">Mite</name>
    <dbReference type="NCBI Taxonomy" id="40697"/>
    <lineage>
        <taxon>Eukaryota</taxon>
        <taxon>Metazoa</taxon>
        <taxon>Ecdysozoa</taxon>
        <taxon>Arthropoda</taxon>
        <taxon>Chelicerata</taxon>
        <taxon>Arachnida</taxon>
        <taxon>Acari</taxon>
        <taxon>Acariformes</taxon>
        <taxon>Sarcoptiformes</taxon>
        <taxon>Astigmata</taxon>
        <taxon>Glycyphagoidea</taxon>
        <taxon>Echimyopodidae</taxon>
        <taxon>Blomia</taxon>
    </lineage>
</organism>
<protein>
    <submittedName>
        <fullName evidence="3">Uncharacterized protein</fullName>
    </submittedName>
</protein>
<keyword evidence="2" id="KW-0472">Membrane</keyword>
<reference evidence="3" key="1">
    <citation type="submission" date="2022-12" db="EMBL/GenBank/DDBJ databases">
        <title>Genome assemblies of Blomia tropicalis.</title>
        <authorList>
            <person name="Cui Y."/>
        </authorList>
    </citation>
    <scope>NUCLEOTIDE SEQUENCE</scope>
    <source>
        <tissue evidence="3">Adult mites</tissue>
    </source>
</reference>
<name>A0A9Q0M7H8_BLOTA</name>
<feature type="region of interest" description="Disordered" evidence="1">
    <location>
        <begin position="1"/>
        <end position="21"/>
    </location>
</feature>
<keyword evidence="2" id="KW-0812">Transmembrane</keyword>
<feature type="compositionally biased region" description="Polar residues" evidence="1">
    <location>
        <begin position="228"/>
        <end position="237"/>
    </location>
</feature>
<evidence type="ECO:0000256" key="1">
    <source>
        <dbReference type="SAM" id="MobiDB-lite"/>
    </source>
</evidence>
<accession>A0A9Q0M7H8</accession>
<feature type="compositionally biased region" description="Acidic residues" evidence="1">
    <location>
        <begin position="1"/>
        <end position="12"/>
    </location>
</feature>
<gene>
    <name evidence="3" type="ORF">RDWZM_004592</name>
</gene>
<feature type="region of interest" description="Disordered" evidence="1">
    <location>
        <begin position="152"/>
        <end position="237"/>
    </location>
</feature>
<dbReference type="EMBL" id="JAPWDV010000002">
    <property type="protein sequence ID" value="KAJ6218780.1"/>
    <property type="molecule type" value="Genomic_DNA"/>
</dbReference>
<evidence type="ECO:0000313" key="3">
    <source>
        <dbReference type="EMBL" id="KAJ6218780.1"/>
    </source>
</evidence>
<proteinExistence type="predicted"/>
<sequence length="237" mass="27404">MKYNMTDDEVASDQDNSKTVEQQVDVPPDWGEHCIKDEKWCQHFITLLLEDYHVNVEKLFPGFKEKQLTPSQLQVIDEKCADNVTLCEEMKRAKMTEETVLSLVKHVRSGPDTQSNVKPWIWIALVVFVILIVFVIVYIICYCIGKPSKSRPTIDEKMENKTNSSRMSSTKKSKKDGLTKRSLIKSKSRSKKRLSSVVSNHQNTNKKLSRNRTSERRISHRSQSRHSVTNSNQSKYN</sequence>
<evidence type="ECO:0000256" key="2">
    <source>
        <dbReference type="SAM" id="Phobius"/>
    </source>
</evidence>
<comment type="caution">
    <text evidence="3">The sequence shown here is derived from an EMBL/GenBank/DDBJ whole genome shotgun (WGS) entry which is preliminary data.</text>
</comment>
<keyword evidence="2" id="KW-1133">Transmembrane helix</keyword>
<dbReference type="AlphaFoldDB" id="A0A9Q0M7H8"/>
<evidence type="ECO:0000313" key="4">
    <source>
        <dbReference type="Proteomes" id="UP001142055"/>
    </source>
</evidence>
<keyword evidence="4" id="KW-1185">Reference proteome</keyword>
<dbReference type="Proteomes" id="UP001142055">
    <property type="component" value="Chromosome 2"/>
</dbReference>
<feature type="compositionally biased region" description="Basic residues" evidence="1">
    <location>
        <begin position="182"/>
        <end position="194"/>
    </location>
</feature>
<feature type="transmembrane region" description="Helical" evidence="2">
    <location>
        <begin position="120"/>
        <end position="144"/>
    </location>
</feature>